<dbReference type="CDD" id="cd02440">
    <property type="entry name" value="AdoMet_MTases"/>
    <property type="match status" value="1"/>
</dbReference>
<sequence>MGSCTPDPPTALEEAHETHETRSGKREVKYPFAFKNLDWEEYHRYRPRYPDSMLKMWLSYHREHGNGGFHWAHDMGAGPGTVARRLGPHFDRILVSDAGRANIRCAKDILASPSPPACQTDLSKYVFLNSPAESAHISVPPSSIDFACVAMAFHYFDAEAAIRSIATMLKPGGTLAAVTYGFRLKFPGRPELERLWYQATSKESLRLIREGLFPAAVRGLANAMSGLDFVPLPTDLFKSGARRIQVNVAEDELRPLCFVDEDKSCWEPAPSRVNPTDIKMFVKDEGWRREADVEWLKGFLASCKMGFDHKTWETDKWKEFEAVVRSVGGKVTVEWPVAIVLATRNDRPVVG</sequence>
<evidence type="ECO:0000259" key="5">
    <source>
        <dbReference type="Pfam" id="PF08241"/>
    </source>
</evidence>
<evidence type="ECO:0000313" key="7">
    <source>
        <dbReference type="Proteomes" id="UP000078559"/>
    </source>
</evidence>
<comment type="similarity">
    <text evidence="1">Belongs to the methyltransferase superfamily.</text>
</comment>
<feature type="domain" description="Methyltransferase type 11" evidence="5">
    <location>
        <begin position="74"/>
        <end position="176"/>
    </location>
</feature>
<dbReference type="SUPFAM" id="SSF53335">
    <property type="entry name" value="S-adenosyl-L-methionine-dependent methyltransferases"/>
    <property type="match status" value="1"/>
</dbReference>
<dbReference type="Pfam" id="PF08241">
    <property type="entry name" value="Methyltransf_11"/>
    <property type="match status" value="1"/>
</dbReference>
<name>A0A194VK80_CYTMA</name>
<dbReference type="GO" id="GO:0008757">
    <property type="term" value="F:S-adenosylmethionine-dependent methyltransferase activity"/>
    <property type="evidence" value="ECO:0007669"/>
    <property type="project" value="InterPro"/>
</dbReference>
<evidence type="ECO:0000256" key="1">
    <source>
        <dbReference type="ARBA" id="ARBA00008361"/>
    </source>
</evidence>
<evidence type="ECO:0000313" key="6">
    <source>
        <dbReference type="EMBL" id="KUI64280.1"/>
    </source>
</evidence>
<dbReference type="PANTHER" id="PTHR44942">
    <property type="entry name" value="METHYLTRANSF_11 DOMAIN-CONTAINING PROTEIN"/>
    <property type="match status" value="1"/>
</dbReference>
<reference evidence="6" key="1">
    <citation type="submission" date="2014-12" db="EMBL/GenBank/DDBJ databases">
        <title>Genome Sequence of Valsa Canker Pathogens Uncovers a Specific Adaption of Colonization on Woody Bark.</title>
        <authorList>
            <person name="Yin Z."/>
            <person name="Liu H."/>
            <person name="Gao X."/>
            <person name="Li Z."/>
            <person name="Song N."/>
            <person name="Ke X."/>
            <person name="Dai Q."/>
            <person name="Wu Y."/>
            <person name="Sun Y."/>
            <person name="Xu J.-R."/>
            <person name="Kang Z.K."/>
            <person name="Wang L."/>
            <person name="Huang L."/>
        </authorList>
    </citation>
    <scope>NUCLEOTIDE SEQUENCE [LARGE SCALE GENOMIC DNA]</scope>
    <source>
        <strain evidence="6">03-8</strain>
    </source>
</reference>
<gene>
    <name evidence="6" type="ORF">VM1G_11091</name>
</gene>
<accession>A0A194VK80</accession>
<dbReference type="GO" id="GO:0032259">
    <property type="term" value="P:methylation"/>
    <property type="evidence" value="ECO:0007669"/>
    <property type="project" value="UniProtKB-KW"/>
</dbReference>
<dbReference type="AlphaFoldDB" id="A0A194VK80"/>
<dbReference type="SMR" id="A0A194VK80"/>
<protein>
    <submittedName>
        <fullName evidence="6">S-adenosylmethionine-dependent methyltransferase CRG1</fullName>
    </submittedName>
</protein>
<dbReference type="Proteomes" id="UP000078559">
    <property type="component" value="Unassembled WGS sequence"/>
</dbReference>
<dbReference type="EMBL" id="KN796127">
    <property type="protein sequence ID" value="KUI64280.1"/>
    <property type="molecule type" value="Genomic_DNA"/>
</dbReference>
<keyword evidence="7" id="KW-1185">Reference proteome</keyword>
<organism evidence="6 7">
    <name type="scientific">Cytospora mali</name>
    <name type="common">Apple Valsa canker fungus</name>
    <name type="synonym">Valsa mali</name>
    <dbReference type="NCBI Taxonomy" id="578113"/>
    <lineage>
        <taxon>Eukaryota</taxon>
        <taxon>Fungi</taxon>
        <taxon>Dikarya</taxon>
        <taxon>Ascomycota</taxon>
        <taxon>Pezizomycotina</taxon>
        <taxon>Sordariomycetes</taxon>
        <taxon>Sordariomycetidae</taxon>
        <taxon>Diaporthales</taxon>
        <taxon>Cytosporaceae</taxon>
        <taxon>Cytospora</taxon>
    </lineage>
</organism>
<keyword evidence="2 6" id="KW-0489">Methyltransferase</keyword>
<dbReference type="OrthoDB" id="10027013at2759"/>
<dbReference type="InterPro" id="IPR029063">
    <property type="entry name" value="SAM-dependent_MTases_sf"/>
</dbReference>
<dbReference type="Gene3D" id="3.40.50.150">
    <property type="entry name" value="Vaccinia Virus protein VP39"/>
    <property type="match status" value="1"/>
</dbReference>
<keyword evidence="3" id="KW-0808">Transferase</keyword>
<proteinExistence type="inferred from homology"/>
<dbReference type="PANTHER" id="PTHR44942:SF4">
    <property type="entry name" value="METHYLTRANSFERASE TYPE 11 DOMAIN-CONTAINING PROTEIN"/>
    <property type="match status" value="1"/>
</dbReference>
<evidence type="ECO:0000256" key="3">
    <source>
        <dbReference type="ARBA" id="ARBA00022679"/>
    </source>
</evidence>
<feature type="compositionally biased region" description="Basic and acidic residues" evidence="4">
    <location>
        <begin position="13"/>
        <end position="25"/>
    </location>
</feature>
<dbReference type="InterPro" id="IPR013216">
    <property type="entry name" value="Methyltransf_11"/>
</dbReference>
<evidence type="ECO:0000256" key="4">
    <source>
        <dbReference type="SAM" id="MobiDB-lite"/>
    </source>
</evidence>
<feature type="region of interest" description="Disordered" evidence="4">
    <location>
        <begin position="1"/>
        <end position="25"/>
    </location>
</feature>
<dbReference type="InterPro" id="IPR051052">
    <property type="entry name" value="Diverse_substrate_MTase"/>
</dbReference>
<evidence type="ECO:0000256" key="2">
    <source>
        <dbReference type="ARBA" id="ARBA00022603"/>
    </source>
</evidence>